<keyword evidence="3" id="KW-1185">Reference proteome</keyword>
<dbReference type="EMBL" id="FQYN01000009">
    <property type="protein sequence ID" value="SHJ66769.1"/>
    <property type="molecule type" value="Genomic_DNA"/>
</dbReference>
<dbReference type="SUPFAM" id="SSF54593">
    <property type="entry name" value="Glyoxalase/Bleomycin resistance protein/Dihydroxybiphenyl dioxygenase"/>
    <property type="match status" value="1"/>
</dbReference>
<dbReference type="AlphaFoldDB" id="A0A1M6L6T6"/>
<evidence type="ECO:0000313" key="3">
    <source>
        <dbReference type="Proteomes" id="UP000184418"/>
    </source>
</evidence>
<evidence type="ECO:0000256" key="1">
    <source>
        <dbReference type="SAM" id="SignalP"/>
    </source>
</evidence>
<reference evidence="2 3" key="1">
    <citation type="submission" date="2016-11" db="EMBL/GenBank/DDBJ databases">
        <authorList>
            <person name="Jaros S."/>
            <person name="Januszkiewicz K."/>
            <person name="Wedrychowicz H."/>
        </authorList>
    </citation>
    <scope>NUCLEOTIDE SEQUENCE [LARGE SCALE GENOMIC DNA]</scope>
    <source>
        <strain evidence="2 3">DSM 21074</strain>
    </source>
</reference>
<keyword evidence="1" id="KW-0732">Signal</keyword>
<feature type="chain" id="PRO_5013223417" description="VOC domain-containing protein" evidence="1">
    <location>
        <begin position="23"/>
        <end position="179"/>
    </location>
</feature>
<dbReference type="Gene3D" id="3.10.180.10">
    <property type="entry name" value="2,3-Dihydroxybiphenyl 1,2-Dioxygenase, domain 1"/>
    <property type="match status" value="1"/>
</dbReference>
<organism evidence="2 3">
    <name type="scientific">Hymenobacter daecheongensis DSM 21074</name>
    <dbReference type="NCBI Taxonomy" id="1121955"/>
    <lineage>
        <taxon>Bacteria</taxon>
        <taxon>Pseudomonadati</taxon>
        <taxon>Bacteroidota</taxon>
        <taxon>Cytophagia</taxon>
        <taxon>Cytophagales</taxon>
        <taxon>Hymenobacteraceae</taxon>
        <taxon>Hymenobacter</taxon>
    </lineage>
</organism>
<dbReference type="OrthoDB" id="4548523at2"/>
<gene>
    <name evidence="2" type="ORF">SAMN02745146_3642</name>
</gene>
<dbReference type="Proteomes" id="UP000184418">
    <property type="component" value="Unassembled WGS sequence"/>
</dbReference>
<feature type="signal peptide" evidence="1">
    <location>
        <begin position="1"/>
        <end position="22"/>
    </location>
</feature>
<sequence>MKNGLLVALLIGLLLASGSSFAQNTPRFMAQKTVIYPVKNPADLKATIAWYSAFFGQEPTKISTAEANPYAVYQVDGIEVRLETDPKFLQLKETVFYWVLPTPDDVENKFNTLNANPANRFEGVLFRRMQKIEEHAPARGTEGAVAEVREFVVLDPSGNPVGVINNPIYPPAKPADDDK</sequence>
<dbReference type="InterPro" id="IPR029068">
    <property type="entry name" value="Glyas_Bleomycin-R_OHBP_Dase"/>
</dbReference>
<proteinExistence type="predicted"/>
<evidence type="ECO:0000313" key="2">
    <source>
        <dbReference type="EMBL" id="SHJ66769.1"/>
    </source>
</evidence>
<evidence type="ECO:0008006" key="4">
    <source>
        <dbReference type="Google" id="ProtNLM"/>
    </source>
</evidence>
<name>A0A1M6L6T6_9BACT</name>
<protein>
    <recommendedName>
        <fullName evidence="4">VOC domain-containing protein</fullName>
    </recommendedName>
</protein>
<dbReference type="RefSeq" id="WP_073111853.1">
    <property type="nucleotide sequence ID" value="NZ_FQYN01000009.1"/>
</dbReference>
<accession>A0A1M6L6T6</accession>